<keyword evidence="1" id="KW-0597">Phosphoprotein</keyword>
<accession>A0A098QYH7</accession>
<dbReference type="GO" id="GO:0000160">
    <property type="term" value="P:phosphorelay signal transduction system"/>
    <property type="evidence" value="ECO:0007669"/>
    <property type="project" value="InterPro"/>
</dbReference>
<dbReference type="SMART" id="SM00448">
    <property type="entry name" value="REC"/>
    <property type="match status" value="1"/>
</dbReference>
<dbReference type="PROSITE" id="PS50110">
    <property type="entry name" value="RESPONSE_REGULATORY"/>
    <property type="match status" value="1"/>
</dbReference>
<evidence type="ECO:0000259" key="3">
    <source>
        <dbReference type="PROSITE" id="PS51832"/>
    </source>
</evidence>
<organism evidence="4 5">
    <name type="scientific">Spirochaeta lutea</name>
    <dbReference type="NCBI Taxonomy" id="1480694"/>
    <lineage>
        <taxon>Bacteria</taxon>
        <taxon>Pseudomonadati</taxon>
        <taxon>Spirochaetota</taxon>
        <taxon>Spirochaetia</taxon>
        <taxon>Spirochaetales</taxon>
        <taxon>Spirochaetaceae</taxon>
        <taxon>Spirochaeta</taxon>
    </lineage>
</organism>
<reference evidence="4 5" key="1">
    <citation type="submission" date="2014-05" db="EMBL/GenBank/DDBJ databases">
        <title>De novo Genome Sequence of Spirocheata sp.</title>
        <authorList>
            <person name="Shivani Y."/>
            <person name="Subhash Y."/>
            <person name="Tushar L."/>
            <person name="Sasikala C."/>
            <person name="Ramana C.V."/>
        </authorList>
    </citation>
    <scope>NUCLEOTIDE SEQUENCE [LARGE SCALE GENOMIC DNA]</scope>
    <source>
        <strain evidence="4 5">JC230</strain>
    </source>
</reference>
<dbReference type="AlphaFoldDB" id="A0A098QYH7"/>
<dbReference type="InterPro" id="IPR021800">
    <property type="entry name" value="DUF3369"/>
</dbReference>
<dbReference type="InterPro" id="IPR003607">
    <property type="entry name" value="HD/PDEase_dom"/>
</dbReference>
<evidence type="ECO:0000313" key="5">
    <source>
        <dbReference type="Proteomes" id="UP000029692"/>
    </source>
</evidence>
<comment type="caution">
    <text evidence="4">The sequence shown here is derived from an EMBL/GenBank/DDBJ whole genome shotgun (WGS) entry which is preliminary data.</text>
</comment>
<dbReference type="OrthoDB" id="367419at2"/>
<dbReference type="STRING" id="1480694.DC28_06720"/>
<dbReference type="SMART" id="SM00471">
    <property type="entry name" value="HDc"/>
    <property type="match status" value="1"/>
</dbReference>
<dbReference type="PROSITE" id="PS51832">
    <property type="entry name" value="HD_GYP"/>
    <property type="match status" value="1"/>
</dbReference>
<feature type="domain" description="Response regulatory" evidence="2">
    <location>
        <begin position="31"/>
        <end position="155"/>
    </location>
</feature>
<sequence>MRDLWDEDLLEFATEHTESAPPSADEMPPWNILIVDDDEEVHIITRLVLRDYVLDGRPARLFHAYSAQEAKALLSSESGIAVILLDVVMETDDAGLRLVRWIRDDLQNRLVRIILRTGQPGVAPEKQVITEYEINDYKSKTEITDIKLYTAITVALRGYRDLRSIQEHTRGFGHIIRSARSVLRHRNLNEFFSQAMEEAALLAGIDHEDWNTAPGVRGICLRAVDRGYMVVAVRGGYEVESGTRLPPDLSALNHPATAEIIAQVQGKPGIVFTDSEFCAHFQSQNGEYKTTLLIAAPGPLTHLDKELLHVFTSHIEVSYENLSLGQSIETSQREIIYTLGEVVESRSQETGNHVRRVGALAELLATLAGMDETQRSAMRLAAPMHDIGKIGIPDSILNKPGALTEEEREIIQSHAEIGYSILRSGKKGILQLAAELAYTHHERWDGSGYPRGLAGQSIPLSGRIVAIADVFDALTHTRVYKKAWTMEDALDYIGQNGGTQFDPELARRFVQSREEIKRIFNKYEEG</sequence>
<dbReference type="InterPro" id="IPR001789">
    <property type="entry name" value="Sig_transdc_resp-reg_receiver"/>
</dbReference>
<name>A0A098QYH7_9SPIO</name>
<evidence type="ECO:0000256" key="1">
    <source>
        <dbReference type="PROSITE-ProRule" id="PRU00169"/>
    </source>
</evidence>
<dbReference type="Gene3D" id="3.40.50.2300">
    <property type="match status" value="1"/>
</dbReference>
<dbReference type="Gene3D" id="1.10.3210.10">
    <property type="entry name" value="Hypothetical protein af1432"/>
    <property type="match status" value="1"/>
</dbReference>
<dbReference type="InterPro" id="IPR037522">
    <property type="entry name" value="HD_GYP_dom"/>
</dbReference>
<evidence type="ECO:0000259" key="2">
    <source>
        <dbReference type="PROSITE" id="PS50110"/>
    </source>
</evidence>
<gene>
    <name evidence="4" type="ORF">DC28_06720</name>
</gene>
<feature type="domain" description="HD-GYP" evidence="3">
    <location>
        <begin position="328"/>
        <end position="525"/>
    </location>
</feature>
<dbReference type="CDD" id="cd00077">
    <property type="entry name" value="HDc"/>
    <property type="match status" value="1"/>
</dbReference>
<keyword evidence="5" id="KW-1185">Reference proteome</keyword>
<protein>
    <submittedName>
        <fullName evidence="4">Uncharacterized protein</fullName>
    </submittedName>
</protein>
<dbReference type="SUPFAM" id="SSF109604">
    <property type="entry name" value="HD-domain/PDEase-like"/>
    <property type="match status" value="1"/>
</dbReference>
<dbReference type="InterPro" id="IPR011006">
    <property type="entry name" value="CheY-like_superfamily"/>
</dbReference>
<dbReference type="RefSeq" id="WP_037547001.1">
    <property type="nucleotide sequence ID" value="NZ_JNUP01000049.1"/>
</dbReference>
<dbReference type="EMBL" id="JNUP01000049">
    <property type="protein sequence ID" value="KGE72724.1"/>
    <property type="molecule type" value="Genomic_DNA"/>
</dbReference>
<evidence type="ECO:0000313" key="4">
    <source>
        <dbReference type="EMBL" id="KGE72724.1"/>
    </source>
</evidence>
<dbReference type="PANTHER" id="PTHR45228:SF9">
    <property type="entry name" value="3'3'-CGAMP-SPECIFIC PHOSPHODIESTERASE 2"/>
    <property type="match status" value="1"/>
</dbReference>
<dbReference type="eggNOG" id="COG3437">
    <property type="taxonomic scope" value="Bacteria"/>
</dbReference>
<dbReference type="InterPro" id="IPR052020">
    <property type="entry name" value="Cyclic_di-GMP/3'3'-cGAMP_PDE"/>
</dbReference>
<feature type="modified residue" description="4-aspartylphosphate" evidence="1">
    <location>
        <position position="86"/>
    </location>
</feature>
<dbReference type="Pfam" id="PF11849">
    <property type="entry name" value="DUF3369"/>
    <property type="match status" value="1"/>
</dbReference>
<dbReference type="Proteomes" id="UP000029692">
    <property type="component" value="Unassembled WGS sequence"/>
</dbReference>
<dbReference type="SUPFAM" id="SSF52172">
    <property type="entry name" value="CheY-like"/>
    <property type="match status" value="1"/>
</dbReference>
<dbReference type="CDD" id="cd00156">
    <property type="entry name" value="REC"/>
    <property type="match status" value="1"/>
</dbReference>
<dbReference type="PANTHER" id="PTHR45228">
    <property type="entry name" value="CYCLIC DI-GMP PHOSPHODIESTERASE TM_0186-RELATED"/>
    <property type="match status" value="1"/>
</dbReference>
<proteinExistence type="predicted"/>
<dbReference type="Pfam" id="PF13487">
    <property type="entry name" value="HD_5"/>
    <property type="match status" value="1"/>
</dbReference>